<evidence type="ECO:0000313" key="3">
    <source>
        <dbReference type="EMBL" id="KHE93055.1"/>
    </source>
</evidence>
<dbReference type="PROSITE" id="PS50206">
    <property type="entry name" value="RHODANESE_3"/>
    <property type="match status" value="1"/>
</dbReference>
<dbReference type="CDD" id="cd00158">
    <property type="entry name" value="RHOD"/>
    <property type="match status" value="1"/>
</dbReference>
<accession>A0A0B0EQV5</accession>
<dbReference type="Pfam" id="PF11127">
    <property type="entry name" value="YgaP-like_TM"/>
    <property type="match status" value="1"/>
</dbReference>
<keyword evidence="1" id="KW-0472">Membrane</keyword>
<sequence length="180" mass="20171">MNAKDTGGINFSTVAELYDIIMNEDDLQIVDVRETSEYERERIKGAISAPLSRFKESSRRIDKNRHSYIICQSGKRAENYAKQLLENGYENVRVVKGGLKSWIDAGHPVEKGESRVWSLERQIRFTAGLLVLLGVVLSFVFNPMFLILPGIVGAGLIFAAVTDTCGMAMVLARMPWNQKC</sequence>
<dbReference type="SMART" id="SM00450">
    <property type="entry name" value="RHOD"/>
    <property type="match status" value="1"/>
</dbReference>
<organism evidence="3 4">
    <name type="scientific">Candidatus Scalindua brodae</name>
    <dbReference type="NCBI Taxonomy" id="237368"/>
    <lineage>
        <taxon>Bacteria</taxon>
        <taxon>Pseudomonadati</taxon>
        <taxon>Planctomycetota</taxon>
        <taxon>Candidatus Brocadiia</taxon>
        <taxon>Candidatus Brocadiales</taxon>
        <taxon>Candidatus Scalinduaceae</taxon>
        <taxon>Candidatus Scalindua</taxon>
    </lineage>
</organism>
<dbReference type="InterPro" id="IPR021309">
    <property type="entry name" value="YgaP-like_TM"/>
</dbReference>
<reference evidence="3 4" key="1">
    <citation type="submission" date="2014-10" db="EMBL/GenBank/DDBJ databases">
        <title>Draft genome of anammox bacterium scalindua brodae, obtained using differential coverage binning of sequence data from two enrichment reactors.</title>
        <authorList>
            <person name="Speth D.R."/>
            <person name="Russ L."/>
            <person name="Kartal B."/>
            <person name="Op den Camp H.J."/>
            <person name="Dutilh B.E."/>
            <person name="Jetten M.S."/>
        </authorList>
    </citation>
    <scope>NUCLEOTIDE SEQUENCE [LARGE SCALE GENOMIC DNA]</scope>
    <source>
        <strain evidence="3">RU1</strain>
    </source>
</reference>
<dbReference type="PANTHER" id="PTHR43031:SF1">
    <property type="entry name" value="PYRIDINE NUCLEOTIDE-DISULPHIDE OXIDOREDUCTASE"/>
    <property type="match status" value="1"/>
</dbReference>
<dbReference type="Gene3D" id="6.10.140.1340">
    <property type="match status" value="1"/>
</dbReference>
<comment type="caution">
    <text evidence="3">The sequence shown here is derived from an EMBL/GenBank/DDBJ whole genome shotgun (WGS) entry which is preliminary data.</text>
</comment>
<evidence type="ECO:0000256" key="1">
    <source>
        <dbReference type="SAM" id="Phobius"/>
    </source>
</evidence>
<dbReference type="InterPro" id="IPR050229">
    <property type="entry name" value="GlpE_sulfurtransferase"/>
</dbReference>
<evidence type="ECO:0000313" key="4">
    <source>
        <dbReference type="Proteomes" id="UP000030652"/>
    </source>
</evidence>
<proteinExistence type="predicted"/>
<protein>
    <recommendedName>
        <fullName evidence="2">Rhodanese domain-containing protein</fullName>
    </recommendedName>
</protein>
<dbReference type="Gene3D" id="3.40.250.10">
    <property type="entry name" value="Rhodanese-like domain"/>
    <property type="match status" value="1"/>
</dbReference>
<dbReference type="EMBL" id="JRYO01000080">
    <property type="protein sequence ID" value="KHE93055.1"/>
    <property type="molecule type" value="Genomic_DNA"/>
</dbReference>
<keyword evidence="1" id="KW-0812">Transmembrane</keyword>
<dbReference type="PANTHER" id="PTHR43031">
    <property type="entry name" value="FAD-DEPENDENT OXIDOREDUCTASE"/>
    <property type="match status" value="1"/>
</dbReference>
<dbReference type="SUPFAM" id="SSF52821">
    <property type="entry name" value="Rhodanese/Cell cycle control phosphatase"/>
    <property type="match status" value="1"/>
</dbReference>
<dbReference type="Proteomes" id="UP000030652">
    <property type="component" value="Unassembled WGS sequence"/>
</dbReference>
<dbReference type="eggNOG" id="COG0607">
    <property type="taxonomic scope" value="Bacteria"/>
</dbReference>
<dbReference type="InterPro" id="IPR036873">
    <property type="entry name" value="Rhodanese-like_dom_sf"/>
</dbReference>
<feature type="domain" description="Rhodanese" evidence="2">
    <location>
        <begin position="23"/>
        <end position="111"/>
    </location>
</feature>
<feature type="transmembrane region" description="Helical" evidence="1">
    <location>
        <begin position="147"/>
        <end position="172"/>
    </location>
</feature>
<evidence type="ECO:0000259" key="2">
    <source>
        <dbReference type="PROSITE" id="PS50206"/>
    </source>
</evidence>
<keyword evidence="1" id="KW-1133">Transmembrane helix</keyword>
<dbReference type="InterPro" id="IPR001763">
    <property type="entry name" value="Rhodanese-like_dom"/>
</dbReference>
<dbReference type="AlphaFoldDB" id="A0A0B0EQV5"/>
<feature type="transmembrane region" description="Helical" evidence="1">
    <location>
        <begin position="123"/>
        <end position="141"/>
    </location>
</feature>
<name>A0A0B0EQV5_9BACT</name>
<dbReference type="Pfam" id="PF00581">
    <property type="entry name" value="Rhodanese"/>
    <property type="match status" value="1"/>
</dbReference>
<gene>
    <name evidence="3" type="ORF">SCABRO_01183</name>
</gene>